<feature type="domain" description="DRBM" evidence="4">
    <location>
        <begin position="163"/>
        <end position="231"/>
    </location>
</feature>
<dbReference type="EMBL" id="PKMF04000264">
    <property type="protein sequence ID" value="KAK7840308.1"/>
    <property type="molecule type" value="Genomic_DNA"/>
</dbReference>
<evidence type="ECO:0000259" key="4">
    <source>
        <dbReference type="PROSITE" id="PS50137"/>
    </source>
</evidence>
<feature type="domain" description="DRBM" evidence="4">
    <location>
        <begin position="78"/>
        <end position="147"/>
    </location>
</feature>
<dbReference type="Pfam" id="PF00035">
    <property type="entry name" value="dsrm"/>
    <property type="match status" value="3"/>
</dbReference>
<dbReference type="PROSITE" id="PS50137">
    <property type="entry name" value="DS_RBD"/>
    <property type="match status" value="3"/>
</dbReference>
<feature type="non-terminal residue" evidence="5">
    <location>
        <position position="1"/>
    </location>
</feature>
<dbReference type="InterPro" id="IPR014720">
    <property type="entry name" value="dsRBD_dom"/>
</dbReference>
<protein>
    <submittedName>
        <fullName evidence="5">Double-stranded rna-binding protein 4</fullName>
    </submittedName>
</protein>
<dbReference type="PANTHER" id="PTHR46031">
    <property type="match status" value="1"/>
</dbReference>
<dbReference type="Gene3D" id="3.30.160.20">
    <property type="match status" value="3"/>
</dbReference>
<dbReference type="AlphaFoldDB" id="A0AAW0KNR5"/>
<name>A0AAW0KNR5_QUESU</name>
<dbReference type="SMART" id="SM00358">
    <property type="entry name" value="DSRM"/>
    <property type="match status" value="3"/>
</dbReference>
<accession>A0AAW0KNR5</accession>
<evidence type="ECO:0000313" key="5">
    <source>
        <dbReference type="EMBL" id="KAK7840308.1"/>
    </source>
</evidence>
<sequence>DNSGLYKNLLQELVQKEGFPVPEYDTNRSGEGHEAIFVSTVKIIREVFKGPEARTKKQAEMNAAEIAYTTLKEHMWHFYENQLKNYALKRSLRLPEYSLECNGPPHASHFRCKVTVDGRTFESPEFFSTKKGAENAAAKVALTSLVPDGAKEASLLFPDNSGLFKNLLQELVQKEGFPVPEYDTNRSGEGHEAIFVSTVKIIREVFEGPEARTKKQAEMNAAEIAYTTLKEHVASYKNIRDTDIKLTWSSSSYKLKS</sequence>
<evidence type="ECO:0000256" key="2">
    <source>
        <dbReference type="ARBA" id="ARBA00022884"/>
    </source>
</evidence>
<gene>
    <name evidence="5" type="primary">DBR4_1</name>
    <name evidence="5" type="ORF">CFP56_016816</name>
</gene>
<organism evidence="5 6">
    <name type="scientific">Quercus suber</name>
    <name type="common">Cork oak</name>
    <dbReference type="NCBI Taxonomy" id="58331"/>
    <lineage>
        <taxon>Eukaryota</taxon>
        <taxon>Viridiplantae</taxon>
        <taxon>Streptophyta</taxon>
        <taxon>Embryophyta</taxon>
        <taxon>Tracheophyta</taxon>
        <taxon>Spermatophyta</taxon>
        <taxon>Magnoliopsida</taxon>
        <taxon>eudicotyledons</taxon>
        <taxon>Gunneridae</taxon>
        <taxon>Pentapetalae</taxon>
        <taxon>rosids</taxon>
        <taxon>fabids</taxon>
        <taxon>Fagales</taxon>
        <taxon>Fagaceae</taxon>
        <taxon>Quercus</taxon>
    </lineage>
</organism>
<evidence type="ECO:0000256" key="3">
    <source>
        <dbReference type="PROSITE-ProRule" id="PRU00266"/>
    </source>
</evidence>
<comment type="caution">
    <text evidence="5">The sequence shown here is derived from an EMBL/GenBank/DDBJ whole genome shotgun (WGS) entry which is preliminary data.</text>
</comment>
<keyword evidence="1" id="KW-0677">Repeat</keyword>
<proteinExistence type="predicted"/>
<evidence type="ECO:0000256" key="1">
    <source>
        <dbReference type="ARBA" id="ARBA00022737"/>
    </source>
</evidence>
<dbReference type="GO" id="GO:0003723">
    <property type="term" value="F:RNA binding"/>
    <property type="evidence" value="ECO:0007669"/>
    <property type="project" value="UniProtKB-UniRule"/>
</dbReference>
<keyword evidence="2 3" id="KW-0694">RNA-binding</keyword>
<evidence type="ECO:0000313" key="6">
    <source>
        <dbReference type="Proteomes" id="UP000237347"/>
    </source>
</evidence>
<feature type="domain" description="DRBM" evidence="4">
    <location>
        <begin position="5"/>
        <end position="73"/>
    </location>
</feature>
<dbReference type="Proteomes" id="UP000237347">
    <property type="component" value="Unassembled WGS sequence"/>
</dbReference>
<keyword evidence="6" id="KW-1185">Reference proteome</keyword>
<dbReference type="SUPFAM" id="SSF54768">
    <property type="entry name" value="dsRNA-binding domain-like"/>
    <property type="match status" value="3"/>
</dbReference>
<reference evidence="5 6" key="1">
    <citation type="journal article" date="2018" name="Sci. Data">
        <title>The draft genome sequence of cork oak.</title>
        <authorList>
            <person name="Ramos A.M."/>
            <person name="Usie A."/>
            <person name="Barbosa P."/>
            <person name="Barros P.M."/>
            <person name="Capote T."/>
            <person name="Chaves I."/>
            <person name="Simoes F."/>
            <person name="Abreu I."/>
            <person name="Carrasquinho I."/>
            <person name="Faro C."/>
            <person name="Guimaraes J.B."/>
            <person name="Mendonca D."/>
            <person name="Nobrega F."/>
            <person name="Rodrigues L."/>
            <person name="Saibo N.J.M."/>
            <person name="Varela M.C."/>
            <person name="Egas C."/>
            <person name="Matos J."/>
            <person name="Miguel C.M."/>
            <person name="Oliveira M.M."/>
            <person name="Ricardo C.P."/>
            <person name="Goncalves S."/>
        </authorList>
    </citation>
    <scope>NUCLEOTIDE SEQUENCE [LARGE SCALE GENOMIC DNA]</scope>
    <source>
        <strain evidence="6">cv. HL8</strain>
    </source>
</reference>
<dbReference type="PANTHER" id="PTHR46031:SF16">
    <property type="entry name" value="DOUBLE-STRANDED RNA-BINDING PROTEIN 4"/>
    <property type="match status" value="1"/>
</dbReference>